<comment type="caution">
    <text evidence="1">The sequence shown here is derived from an EMBL/GenBank/DDBJ whole genome shotgun (WGS) entry which is preliminary data.</text>
</comment>
<reference evidence="1 2" key="1">
    <citation type="journal article" date="2015" name="Nature">
        <title>rRNA introns, odd ribosomes, and small enigmatic genomes across a large radiation of phyla.</title>
        <authorList>
            <person name="Brown C.T."/>
            <person name="Hug L.A."/>
            <person name="Thomas B.C."/>
            <person name="Sharon I."/>
            <person name="Castelle C.J."/>
            <person name="Singh A."/>
            <person name="Wilkins M.J."/>
            <person name="Williams K.H."/>
            <person name="Banfield J.F."/>
        </authorList>
    </citation>
    <scope>NUCLEOTIDE SEQUENCE [LARGE SCALE GENOMIC DNA]</scope>
</reference>
<dbReference type="Proteomes" id="UP000033980">
    <property type="component" value="Unassembled WGS sequence"/>
</dbReference>
<evidence type="ECO:0000313" key="1">
    <source>
        <dbReference type="EMBL" id="KKS92687.1"/>
    </source>
</evidence>
<accession>A0A0G1D4T3</accession>
<dbReference type="EMBL" id="LCFK01000038">
    <property type="protein sequence ID" value="KKS92687.1"/>
    <property type="molecule type" value="Genomic_DNA"/>
</dbReference>
<gene>
    <name evidence="1" type="ORF">UV68_C0038G0003</name>
</gene>
<sequence length="46" mass="5050">MIVFFVDLEVAGELLDLSGEESDLHSWRAGVLGTCGKFLNDVYFGV</sequence>
<organism evidence="1 2">
    <name type="scientific">Candidatus Collierbacteria bacterium GW2011_GWC2_43_12</name>
    <dbReference type="NCBI Taxonomy" id="1618390"/>
    <lineage>
        <taxon>Bacteria</taxon>
        <taxon>Candidatus Collieribacteriota</taxon>
    </lineage>
</organism>
<name>A0A0G1D4T3_9BACT</name>
<dbReference type="AlphaFoldDB" id="A0A0G1D4T3"/>
<protein>
    <submittedName>
        <fullName evidence="1">Uncharacterized protein</fullName>
    </submittedName>
</protein>
<evidence type="ECO:0000313" key="2">
    <source>
        <dbReference type="Proteomes" id="UP000033980"/>
    </source>
</evidence>
<proteinExistence type="predicted"/>